<keyword evidence="4" id="KW-0460">Magnesium</keyword>
<evidence type="ECO:0000313" key="8">
    <source>
        <dbReference type="Proteomes" id="UP000694001"/>
    </source>
</evidence>
<dbReference type="HAMAP" id="MF_00802">
    <property type="entry name" value="GlnE"/>
    <property type="match status" value="1"/>
</dbReference>
<keyword evidence="2 4" id="KW-0547">Nucleotide-binding</keyword>
<evidence type="ECO:0000313" key="7">
    <source>
        <dbReference type="EMBL" id="QXM23672.1"/>
    </source>
</evidence>
<dbReference type="CDD" id="cd05401">
    <property type="entry name" value="NT_GlnE_GlnD_like"/>
    <property type="match status" value="2"/>
</dbReference>
<dbReference type="InterPro" id="IPR005190">
    <property type="entry name" value="GlnE_rpt_dom"/>
</dbReference>
<dbReference type="Proteomes" id="UP000694001">
    <property type="component" value="Chromosome"/>
</dbReference>
<evidence type="ECO:0000256" key="3">
    <source>
        <dbReference type="ARBA" id="ARBA00022840"/>
    </source>
</evidence>
<feature type="domain" description="Glutamate-ammonia ligase adenylyltransferase repeated" evidence="5">
    <location>
        <begin position="50"/>
        <end position="290"/>
    </location>
</feature>
<dbReference type="EC" id="2.7.7.42" evidence="4"/>
<dbReference type="GO" id="GO:0047388">
    <property type="term" value="F:[glutamine synthetase]-adenylyl-L-tyrosine phosphorylase activity"/>
    <property type="evidence" value="ECO:0007669"/>
    <property type="project" value="UniProtKB-EC"/>
</dbReference>
<dbReference type="KEGG" id="elio:KO353_10145"/>
<dbReference type="Pfam" id="PF03710">
    <property type="entry name" value="GlnE"/>
    <property type="match status" value="2"/>
</dbReference>
<evidence type="ECO:0000259" key="5">
    <source>
        <dbReference type="Pfam" id="PF03710"/>
    </source>
</evidence>
<keyword evidence="1 4" id="KW-0808">Transferase</keyword>
<dbReference type="NCBIfam" id="NF008292">
    <property type="entry name" value="PRK11072.1"/>
    <property type="match status" value="1"/>
</dbReference>
<dbReference type="EC" id="2.7.7.89" evidence="4"/>
<comment type="cofactor">
    <cofactor evidence="4">
        <name>Mg(2+)</name>
        <dbReference type="ChEBI" id="CHEBI:18420"/>
    </cofactor>
</comment>
<feature type="domain" description="PII-uridylyltransferase/Glutamine-synthetase adenylyltransferase" evidence="6">
    <location>
        <begin position="312"/>
        <end position="452"/>
    </location>
</feature>
<dbReference type="GO" id="GO:0005829">
    <property type="term" value="C:cytosol"/>
    <property type="evidence" value="ECO:0007669"/>
    <property type="project" value="TreeGrafter"/>
</dbReference>
<reference evidence="7" key="1">
    <citation type="submission" date="2021-06" db="EMBL/GenBank/DDBJ databases">
        <title>Elioraea tepida, sp. nov., a moderately thermophilic aerobic anoxygenic phototrophic bacterium isolated from an alkaline siliceous hot spring mat community in Yellowstone National Park, WY, USA.</title>
        <authorList>
            <person name="Saini M.K."/>
            <person name="Yoshida S."/>
            <person name="Sebastian A."/>
            <person name="Hirose S."/>
            <person name="Hara E."/>
            <person name="Tamaki H."/>
            <person name="Soulier N.T."/>
            <person name="Albert I."/>
            <person name="Hanada S."/>
            <person name="Bryant D.A."/>
            <person name="Tank M."/>
        </authorList>
    </citation>
    <scope>NUCLEOTIDE SEQUENCE</scope>
    <source>
        <strain evidence="7">MS-P2</strain>
    </source>
</reference>
<keyword evidence="3 4" id="KW-0067">ATP-binding</keyword>
<dbReference type="InterPro" id="IPR013546">
    <property type="entry name" value="PII_UdlTrfase/GS_AdlTrfase"/>
</dbReference>
<dbReference type="GO" id="GO:0008882">
    <property type="term" value="F:[glutamate-ammonia-ligase] adenylyltransferase activity"/>
    <property type="evidence" value="ECO:0007669"/>
    <property type="project" value="UniProtKB-UniRule"/>
</dbReference>
<name>A0A975TZX5_9PROT</name>
<dbReference type="GO" id="GO:0005524">
    <property type="term" value="F:ATP binding"/>
    <property type="evidence" value="ECO:0007669"/>
    <property type="project" value="UniProtKB-UniRule"/>
</dbReference>
<accession>A0A975TZX5</accession>
<keyword evidence="4 7" id="KW-0548">Nucleotidyltransferase</keyword>
<dbReference type="PANTHER" id="PTHR30621">
    <property type="entry name" value="GLUTAMINE SYNTHETASE ADENYLYLTRANSFERASE"/>
    <property type="match status" value="1"/>
</dbReference>
<keyword evidence="8" id="KW-1185">Reference proteome</keyword>
<dbReference type="GO" id="GO:0000820">
    <property type="term" value="P:regulation of glutamine family amino acid metabolic process"/>
    <property type="evidence" value="ECO:0007669"/>
    <property type="project" value="UniProtKB-UniRule"/>
</dbReference>
<comment type="similarity">
    <text evidence="4">Belongs to the GlnE family.</text>
</comment>
<evidence type="ECO:0000256" key="1">
    <source>
        <dbReference type="ARBA" id="ARBA00022679"/>
    </source>
</evidence>
<feature type="region of interest" description="Adenylyl transferase" evidence="4">
    <location>
        <begin position="459"/>
        <end position="967"/>
    </location>
</feature>
<comment type="catalytic activity">
    <reaction evidence="4">
        <text>[glutamine synthetase]-L-tyrosine + ATP = [glutamine synthetase]-O(4)-(5'-adenylyl)-L-tyrosine + diphosphate</text>
        <dbReference type="Rhea" id="RHEA:18589"/>
        <dbReference type="Rhea" id="RHEA-COMP:10660"/>
        <dbReference type="Rhea" id="RHEA-COMP:10661"/>
        <dbReference type="ChEBI" id="CHEBI:30616"/>
        <dbReference type="ChEBI" id="CHEBI:33019"/>
        <dbReference type="ChEBI" id="CHEBI:46858"/>
        <dbReference type="ChEBI" id="CHEBI:83624"/>
        <dbReference type="EC" id="2.7.7.42"/>
    </reaction>
</comment>
<comment type="catalytic activity">
    <reaction evidence="4">
        <text>[glutamine synthetase]-O(4)-(5'-adenylyl)-L-tyrosine + phosphate = [glutamine synthetase]-L-tyrosine + ADP</text>
        <dbReference type="Rhea" id="RHEA:43716"/>
        <dbReference type="Rhea" id="RHEA-COMP:10660"/>
        <dbReference type="Rhea" id="RHEA-COMP:10661"/>
        <dbReference type="ChEBI" id="CHEBI:43474"/>
        <dbReference type="ChEBI" id="CHEBI:46858"/>
        <dbReference type="ChEBI" id="CHEBI:83624"/>
        <dbReference type="ChEBI" id="CHEBI:456216"/>
        <dbReference type="EC" id="2.7.7.89"/>
    </reaction>
</comment>
<feature type="region of interest" description="Adenylyl removase" evidence="4">
    <location>
        <begin position="1"/>
        <end position="457"/>
    </location>
</feature>
<keyword evidence="4" id="KW-0511">Multifunctional enzyme</keyword>
<dbReference type="Pfam" id="PF08335">
    <property type="entry name" value="GlnD_UR_UTase"/>
    <property type="match status" value="2"/>
</dbReference>
<evidence type="ECO:0000259" key="6">
    <source>
        <dbReference type="Pfam" id="PF08335"/>
    </source>
</evidence>
<dbReference type="RefSeq" id="WP_218284559.1">
    <property type="nucleotide sequence ID" value="NZ_CP076448.1"/>
</dbReference>
<evidence type="ECO:0000256" key="4">
    <source>
        <dbReference type="HAMAP-Rule" id="MF_00802"/>
    </source>
</evidence>
<evidence type="ECO:0000256" key="2">
    <source>
        <dbReference type="ARBA" id="ARBA00022741"/>
    </source>
</evidence>
<protein>
    <recommendedName>
        <fullName evidence="4">Bifunctional glutamine synthetase adenylyltransferase/adenylyl-removing enzyme</fullName>
    </recommendedName>
    <alternativeName>
        <fullName evidence="4">ATP:glutamine synthetase adenylyltransferase</fullName>
    </alternativeName>
    <alternativeName>
        <fullName evidence="4">ATase</fullName>
    </alternativeName>
    <domain>
        <recommendedName>
            <fullName evidence="4">Glutamine synthetase adenylyl-L-tyrosine phosphorylase</fullName>
            <ecNumber evidence="4">2.7.7.89</ecNumber>
        </recommendedName>
        <alternativeName>
            <fullName evidence="4">Adenylyl removase</fullName>
            <shortName evidence="4">AR</shortName>
            <shortName evidence="4">AT-N</shortName>
        </alternativeName>
    </domain>
    <domain>
        <recommendedName>
            <fullName evidence="4">Glutamine synthetase adenylyl transferase</fullName>
            <ecNumber evidence="4">2.7.7.42</ecNumber>
        </recommendedName>
        <alternativeName>
            <fullName evidence="4">Adenylyl transferase</fullName>
            <shortName evidence="4">AT</shortName>
            <shortName evidence="4">AT-C</shortName>
        </alternativeName>
    </domain>
</protein>
<sequence length="967" mass="102839">MTLETPPRPHDADAARHWHERWAAAWAERRAEDPGIGPDPAGGAAERALLDALFGNSPHLAELAVREQATMASILAEGPDRPFARVLAELAAEARPEAPRAELAAALRRAKRRGALVIAAADIAGTWDVDRVTAALSDLADATLSAAVRHLLAGAGPSLRLRHRDDPARGSGLIVLGMGKLGARELNYSSDVDLVILFDPEQAYHGDDPTAFFVRLARDLVRLMEERNADGYVFRTDLRLRPDPGATPLAVSVEAAHSYYSSLGQNWERAAMIKARPVAGDLAAGNAFLAELRPFVWRKHLDFAAIQDIHAIKRQIQAHRGGAEIAVAGHNLKLGRGGIREIEFFAQVQQLIWGGRDPRLRAPRTKDALAALARAGLVAPETEAALARAYDFLRRIEHRLQMQNDRQTHTLPEDADALAALATFAGFPDSGSFAAALTAELSRVETAYAALFEEAPDLAGPGTLVFTGVADDPGTLATLSGMGFANPASVAAAVRAWHHGRPRATRSERARELLTELMPALLAALARQQDPDAAFARFDSFLNRLPAGVQILSLLQRNPALLDKVAAVFGAAPLLADHLATHPAAIEGLLTGEAPALDTGLDAALADCRYLEEAMDAVRRVVHERAFLIGAATLDGSLDADAAGRARADLADAALAALLPRVAEDFAKRHGRVARGAMAVVALGKLGGREMMASSDLDIILIYDHAPGAEAAKGGQGRALTPPEYFTRLASAFVAAITAPSGAGKLFDIDMRLRPSGNKGPIAVRLDAFARYHAEEAWTWEAMALARARVVAGPAPLARRISAAIRTALTRPRDPAKLRADAAALRGRIARELPPFGPLDVKYRDGGLLELEFVAQVLQLAHAHATPSVLATGTAEALDRLAAAGILAEEEHAALRRASFLYRTVQGLLRLTVGKPRSAADLPEPVAAAIAHAARAVDLADVCAQISDCAAKVREAFLRHVGTPGSS</sequence>
<dbReference type="EMBL" id="CP076448">
    <property type="protein sequence ID" value="QXM23672.1"/>
    <property type="molecule type" value="Genomic_DNA"/>
</dbReference>
<dbReference type="AlphaFoldDB" id="A0A975TZX5"/>
<feature type="domain" description="Glutamate-ammonia ligase adenylyltransferase repeated" evidence="5">
    <location>
        <begin position="564"/>
        <end position="798"/>
    </location>
</feature>
<dbReference type="NCBIfam" id="NF010706">
    <property type="entry name" value="PRK14108.1"/>
    <property type="match status" value="1"/>
</dbReference>
<dbReference type="PANTHER" id="PTHR30621:SF0">
    <property type="entry name" value="BIFUNCTIONAL GLUTAMINE SYNTHETASE ADENYLYLTRANSFERASE_ADENYLYL-REMOVING ENZYME"/>
    <property type="match status" value="1"/>
</dbReference>
<organism evidence="7 8">
    <name type="scientific">Elioraea tepida</name>
    <dbReference type="NCBI Taxonomy" id="2843330"/>
    <lineage>
        <taxon>Bacteria</taxon>
        <taxon>Pseudomonadati</taxon>
        <taxon>Pseudomonadota</taxon>
        <taxon>Alphaproteobacteria</taxon>
        <taxon>Acetobacterales</taxon>
        <taxon>Elioraeaceae</taxon>
        <taxon>Elioraea</taxon>
    </lineage>
</organism>
<gene>
    <name evidence="4" type="primary">glnE</name>
    <name evidence="7" type="ORF">KO353_10145</name>
</gene>
<dbReference type="InterPro" id="IPR023057">
    <property type="entry name" value="GlnE"/>
</dbReference>
<feature type="domain" description="PII-uridylyltransferase/Glutamine-synthetase adenylyltransferase" evidence="6">
    <location>
        <begin position="840"/>
        <end position="936"/>
    </location>
</feature>
<proteinExistence type="inferred from homology"/>
<dbReference type="GO" id="GO:0000287">
    <property type="term" value="F:magnesium ion binding"/>
    <property type="evidence" value="ECO:0007669"/>
    <property type="project" value="UniProtKB-UniRule"/>
</dbReference>
<comment type="function">
    <text evidence="4">Involved in the regulation of glutamine synthetase GlnA, a key enzyme in the process to assimilate ammonia. When cellular nitrogen levels are high, the C-terminal adenylyl transferase (AT) inactivates GlnA by covalent transfer of an adenylyl group from ATP to specific tyrosine residue of GlnA, thus reducing its activity. Conversely, when nitrogen levels are low, the N-terminal adenylyl removase (AR) activates GlnA by removing the adenylyl group by phosphorolysis, increasing its activity. The regulatory region of GlnE binds the signal transduction protein PII (GlnB) which indicates the nitrogen status of the cell.</text>
</comment>